<evidence type="ECO:0000256" key="1">
    <source>
        <dbReference type="ARBA" id="ARBA00001968"/>
    </source>
</evidence>
<evidence type="ECO:0000259" key="3">
    <source>
        <dbReference type="Pfam" id="PF13359"/>
    </source>
</evidence>
<protein>
    <recommendedName>
        <fullName evidence="3">DDE Tnp4 domain-containing protein</fullName>
    </recommendedName>
</protein>
<dbReference type="RefSeq" id="WP_343755978.1">
    <property type="nucleotide sequence ID" value="NZ_BAAADB010000004.1"/>
</dbReference>
<evidence type="ECO:0000313" key="5">
    <source>
        <dbReference type="Proteomes" id="UP001500191"/>
    </source>
</evidence>
<dbReference type="Pfam" id="PF13359">
    <property type="entry name" value="DDE_Tnp_4"/>
    <property type="match status" value="1"/>
</dbReference>
<keyword evidence="2" id="KW-0479">Metal-binding</keyword>
<evidence type="ECO:0000256" key="2">
    <source>
        <dbReference type="ARBA" id="ARBA00022723"/>
    </source>
</evidence>
<organism evidence="4 5">
    <name type="scientific">Deinococcus depolymerans</name>
    <dbReference type="NCBI Taxonomy" id="392408"/>
    <lineage>
        <taxon>Bacteria</taxon>
        <taxon>Thermotogati</taxon>
        <taxon>Deinococcota</taxon>
        <taxon>Deinococci</taxon>
        <taxon>Deinococcales</taxon>
        <taxon>Deinococcaceae</taxon>
        <taxon>Deinococcus</taxon>
    </lineage>
</organism>
<dbReference type="InterPro" id="IPR027806">
    <property type="entry name" value="HARBI1_dom"/>
</dbReference>
<accession>A0ABN1BN40</accession>
<gene>
    <name evidence="4" type="ORF">GCM10008937_06320</name>
</gene>
<name>A0ABN1BN40_9DEIO</name>
<reference evidence="4 5" key="1">
    <citation type="journal article" date="2019" name="Int. J. Syst. Evol. Microbiol.">
        <title>The Global Catalogue of Microorganisms (GCM) 10K type strain sequencing project: providing services to taxonomists for standard genome sequencing and annotation.</title>
        <authorList>
            <consortium name="The Broad Institute Genomics Platform"/>
            <consortium name="The Broad Institute Genome Sequencing Center for Infectious Disease"/>
            <person name="Wu L."/>
            <person name="Ma J."/>
        </authorList>
    </citation>
    <scope>NUCLEOTIDE SEQUENCE [LARGE SCALE GENOMIC DNA]</scope>
    <source>
        <strain evidence="4 5">JCM 14368</strain>
    </source>
</reference>
<evidence type="ECO:0000313" key="4">
    <source>
        <dbReference type="EMBL" id="GAA0501567.1"/>
    </source>
</evidence>
<comment type="caution">
    <text evidence="4">The sequence shown here is derived from an EMBL/GenBank/DDBJ whole genome shotgun (WGS) entry which is preliminary data.</text>
</comment>
<dbReference type="EMBL" id="BAAADB010000004">
    <property type="protein sequence ID" value="GAA0501567.1"/>
    <property type="molecule type" value="Genomic_DNA"/>
</dbReference>
<feature type="domain" description="DDE Tnp4" evidence="3">
    <location>
        <begin position="34"/>
        <end position="112"/>
    </location>
</feature>
<sequence>MERVETALTGSGEFRLPGCKSLKRDENVFQIIAVDAAETPCERPTSQQRRWYSGKKKRHTLNTPVVIDVSTRMILCVATAFGSMHDLTLFRQSGVQIHPETALIGNAGYRGIWQHHIQSRRPGPPRRRC</sequence>
<comment type="cofactor">
    <cofactor evidence="1">
        <name>a divalent metal cation</name>
        <dbReference type="ChEBI" id="CHEBI:60240"/>
    </cofactor>
</comment>
<proteinExistence type="predicted"/>
<dbReference type="Proteomes" id="UP001500191">
    <property type="component" value="Unassembled WGS sequence"/>
</dbReference>
<keyword evidence="5" id="KW-1185">Reference proteome</keyword>